<evidence type="ECO:0000313" key="3">
    <source>
        <dbReference type="EMBL" id="SAM04678.1"/>
    </source>
</evidence>
<keyword evidence="4" id="KW-1185">Reference proteome</keyword>
<organism evidence="3">
    <name type="scientific">Absidia glauca</name>
    <name type="common">Pin mould</name>
    <dbReference type="NCBI Taxonomy" id="4829"/>
    <lineage>
        <taxon>Eukaryota</taxon>
        <taxon>Fungi</taxon>
        <taxon>Fungi incertae sedis</taxon>
        <taxon>Mucoromycota</taxon>
        <taxon>Mucoromycotina</taxon>
        <taxon>Mucoromycetes</taxon>
        <taxon>Mucorales</taxon>
        <taxon>Cunninghamellaceae</taxon>
        <taxon>Absidia</taxon>
    </lineage>
</organism>
<sequence>MPLLAVPLVVAVVVVEEALMDSMVEEDGVSVAWILLRFRESGCDEEEEEEEGEDGEEEDGDEEEECEEGEEIVRLLEEFVGCAAETAVDKNESGVKLDEIVSFSVSVNGRKRGRRRRL</sequence>
<evidence type="ECO:0000256" key="1">
    <source>
        <dbReference type="SAM" id="MobiDB-lite"/>
    </source>
</evidence>
<feature type="compositionally biased region" description="Acidic residues" evidence="1">
    <location>
        <begin position="43"/>
        <end position="68"/>
    </location>
</feature>
<accession>A0A168QGY5</accession>
<dbReference type="AlphaFoldDB" id="A0A168QGY5"/>
<reference evidence="3" key="1">
    <citation type="submission" date="2016-04" db="EMBL/GenBank/DDBJ databases">
        <authorList>
            <person name="Evans L.H."/>
            <person name="Alamgir A."/>
            <person name="Owens N."/>
            <person name="Weber N.D."/>
            <person name="Virtaneva K."/>
            <person name="Barbian K."/>
            <person name="Babar A."/>
            <person name="Rosenke K."/>
        </authorList>
    </citation>
    <scope>NUCLEOTIDE SEQUENCE [LARGE SCALE GENOMIC DNA]</scope>
    <source>
        <strain evidence="3">CBS 101.48</strain>
    </source>
</reference>
<dbReference type="Proteomes" id="UP000078561">
    <property type="component" value="Unassembled WGS sequence"/>
</dbReference>
<name>A0A168QGY5_ABSGL</name>
<feature type="region of interest" description="Disordered" evidence="1">
    <location>
        <begin position="42"/>
        <end position="68"/>
    </location>
</feature>
<proteinExistence type="predicted"/>
<evidence type="ECO:0000313" key="4">
    <source>
        <dbReference type="Proteomes" id="UP000078561"/>
    </source>
</evidence>
<dbReference type="InParanoid" id="A0A168QGY5"/>
<gene>
    <name evidence="3" type="primary">ABSGL_10544.1 scaffold 12026</name>
</gene>
<protein>
    <submittedName>
        <fullName evidence="3">Uncharacterized protein</fullName>
    </submittedName>
</protein>
<keyword evidence="2" id="KW-0732">Signal</keyword>
<dbReference type="EMBL" id="LT554414">
    <property type="protein sequence ID" value="SAM04678.1"/>
    <property type="molecule type" value="Genomic_DNA"/>
</dbReference>
<feature type="signal peptide" evidence="2">
    <location>
        <begin position="1"/>
        <end position="20"/>
    </location>
</feature>
<evidence type="ECO:0000256" key="2">
    <source>
        <dbReference type="SAM" id="SignalP"/>
    </source>
</evidence>
<feature type="chain" id="PRO_5007899882" evidence="2">
    <location>
        <begin position="21"/>
        <end position="118"/>
    </location>
</feature>